<dbReference type="CDD" id="cd18186">
    <property type="entry name" value="BTB_POZ_ZBTB_KLHL-like"/>
    <property type="match status" value="1"/>
</dbReference>
<accession>A0A6A5BXG7</accession>
<feature type="compositionally biased region" description="Polar residues" evidence="1">
    <location>
        <begin position="459"/>
        <end position="473"/>
    </location>
</feature>
<dbReference type="OrthoDB" id="10437082at2759"/>
<dbReference type="VEuPathDB" id="AmoebaDB:FDP41_010762"/>
<feature type="compositionally biased region" description="Basic and acidic residues" evidence="1">
    <location>
        <begin position="434"/>
        <end position="445"/>
    </location>
</feature>
<sequence length="473" mass="53787">MISIKCFDSSFGDSFNNPSSFPDLMFVFTFDTQTAGISKNKTLSSSFSSSQQQRKVIYAHRVILFKHRFFKNLFNVHETLSSHPQQEDQFFHNEFHFENLTNMDQNLNIDPNLLKVPIQEPFQLFSSLIEYFYTGIIKCEVNDLSEMIMMAYRFKIIPLISLLKKQLMGEMVTLTTSIGGLDSNSLSSLIFDKNSILQLPEGTKMTLENALSLFNEVAGSYAVLEHSVFKSEMHLAKRVILKSVCFGLLFQESHTQRLLKFSVNALQSLLELLTQHVRVMKEIQELLVSMNVMTSSSLFTTRELVKFILKWLCHLKHERLFSISQLYPTLRAFEESMGAEASPKNSGGTQVEEFIKSIEMMQTTRANGNHKKKSTPSNVTVVNNNTNEEDDSEKQQQLLRKRGVSTLSKIGSFSLQHKNHQRPAEMATAPPPPSKKELTSPRDGHGSGGGIDSEKTLKRTTTFTSPRQLQRKE</sequence>
<evidence type="ECO:0008006" key="4">
    <source>
        <dbReference type="Google" id="ProtNLM"/>
    </source>
</evidence>
<organism evidence="2 3">
    <name type="scientific">Naegleria fowleri</name>
    <name type="common">Brain eating amoeba</name>
    <dbReference type="NCBI Taxonomy" id="5763"/>
    <lineage>
        <taxon>Eukaryota</taxon>
        <taxon>Discoba</taxon>
        <taxon>Heterolobosea</taxon>
        <taxon>Tetramitia</taxon>
        <taxon>Eutetramitia</taxon>
        <taxon>Vahlkampfiidae</taxon>
        <taxon>Naegleria</taxon>
    </lineage>
</organism>
<reference evidence="2 3" key="1">
    <citation type="journal article" date="2019" name="Sci. Rep.">
        <title>Nanopore sequencing improves the draft genome of the human pathogenic amoeba Naegleria fowleri.</title>
        <authorList>
            <person name="Liechti N."/>
            <person name="Schurch N."/>
            <person name="Bruggmann R."/>
            <person name="Wittwer M."/>
        </authorList>
    </citation>
    <scope>NUCLEOTIDE SEQUENCE [LARGE SCALE GENOMIC DNA]</scope>
    <source>
        <strain evidence="2 3">ATCC 30894</strain>
    </source>
</reference>
<protein>
    <recommendedName>
        <fullName evidence="4">BTB domain-containing protein</fullName>
    </recommendedName>
</protein>
<feature type="region of interest" description="Disordered" evidence="1">
    <location>
        <begin position="413"/>
        <end position="473"/>
    </location>
</feature>
<dbReference type="Gene3D" id="3.30.710.10">
    <property type="entry name" value="Potassium Channel Kv1.1, Chain A"/>
    <property type="match status" value="1"/>
</dbReference>
<evidence type="ECO:0000256" key="1">
    <source>
        <dbReference type="SAM" id="MobiDB-lite"/>
    </source>
</evidence>
<dbReference type="AlphaFoldDB" id="A0A6A5BXG7"/>
<dbReference type="InterPro" id="IPR011333">
    <property type="entry name" value="SKP1/BTB/POZ_sf"/>
</dbReference>
<proteinExistence type="predicted"/>
<feature type="region of interest" description="Disordered" evidence="1">
    <location>
        <begin position="365"/>
        <end position="398"/>
    </location>
</feature>
<feature type="compositionally biased region" description="Low complexity" evidence="1">
    <location>
        <begin position="375"/>
        <end position="386"/>
    </location>
</feature>
<gene>
    <name evidence="2" type="ORF">FDP41_010762</name>
</gene>
<dbReference type="RefSeq" id="XP_044567496.1">
    <property type="nucleotide sequence ID" value="XM_044701095.1"/>
</dbReference>
<comment type="caution">
    <text evidence="2">The sequence shown here is derived from an EMBL/GenBank/DDBJ whole genome shotgun (WGS) entry which is preliminary data.</text>
</comment>
<name>A0A6A5BXG7_NAEFO</name>
<dbReference type="GeneID" id="68117977"/>
<dbReference type="VEuPathDB" id="AmoebaDB:NF0024090"/>
<evidence type="ECO:0000313" key="2">
    <source>
        <dbReference type="EMBL" id="KAF0982783.1"/>
    </source>
</evidence>
<dbReference type="OMA" id="IMMAYRF"/>
<keyword evidence="3" id="KW-1185">Reference proteome</keyword>
<dbReference type="EMBL" id="VFQX01000007">
    <property type="protein sequence ID" value="KAF0982783.1"/>
    <property type="molecule type" value="Genomic_DNA"/>
</dbReference>
<dbReference type="VEuPathDB" id="AmoebaDB:NfTy_014520"/>
<dbReference type="Proteomes" id="UP000444721">
    <property type="component" value="Unassembled WGS sequence"/>
</dbReference>
<evidence type="ECO:0000313" key="3">
    <source>
        <dbReference type="Proteomes" id="UP000444721"/>
    </source>
</evidence>